<feature type="transmembrane region" description="Helical" evidence="2">
    <location>
        <begin position="29"/>
        <end position="51"/>
    </location>
</feature>
<feature type="region of interest" description="Disordered" evidence="1">
    <location>
        <begin position="1"/>
        <end position="23"/>
    </location>
</feature>
<dbReference type="SUPFAM" id="SSF53850">
    <property type="entry name" value="Periplasmic binding protein-like II"/>
    <property type="match status" value="1"/>
</dbReference>
<proteinExistence type="predicted"/>
<keyword evidence="2" id="KW-0472">Membrane</keyword>
<name>A0A285HA33_9ACTN</name>
<evidence type="ECO:0000256" key="2">
    <source>
        <dbReference type="SAM" id="Phobius"/>
    </source>
</evidence>
<dbReference type="SUPFAM" id="SSF53300">
    <property type="entry name" value="vWA-like"/>
    <property type="match status" value="1"/>
</dbReference>
<accession>A0A285HA33</accession>
<evidence type="ECO:0000313" key="5">
    <source>
        <dbReference type="Proteomes" id="UP000219612"/>
    </source>
</evidence>
<dbReference type="Gene3D" id="3.40.50.410">
    <property type="entry name" value="von Willebrand factor, type A domain"/>
    <property type="match status" value="1"/>
</dbReference>
<sequence>MSDIARRNQPPMDEPSSHRSPEGGGVGRFLLAAAIVLMLVAVAGATTWWMYSREPADPTSRPAPAASASQCPDADLTVAAAPEIAPVVQAAARTFNQDPSDKCGPIEVIAEEPAATAAASVKYDVWIPSSSAWVTLAGVRGAAYKIDGEPIARTPVILAAPAVLAAQLAPGGQTSWAKLTAGAASGQIPAVTMPDPQNNTIGMLSVYAVNKAMARTTPDAGIAQLRALTLRSRLTDATSNPAQLMTRLAGEWNANSVTSSVGVFATTEQQLKAYQASKHTVELKGAVPVDGLVEADYPFAIAHNNRDADLTERLRAAITKAALTRAGFRTTANPKAMPLAGDPQQLAAAAAMWSGYKSLTTQVLLLIDASGSMNQKITAPGGRSTTRAALLRQSGGIAAELFAEDTSVGMWFFGQPTPSSPAHVESVPFGPITSEVAGKTRREALGAAMARYRAADNSGTPLYQSVLDGVAEMQPKVRQGAVTLVVVLTDGVDGESTFKMSQAQFMQKLTAQQDPNRPVPVLSVGYGPDVDMKALNEMSAATGGAAFAATNPADLSSAIAKAFLAAHAPR</sequence>
<dbReference type="Pfam" id="PF13531">
    <property type="entry name" value="SBP_bac_11"/>
    <property type="match status" value="1"/>
</dbReference>
<dbReference type="Proteomes" id="UP000219612">
    <property type="component" value="Unassembled WGS sequence"/>
</dbReference>
<evidence type="ECO:0000259" key="3">
    <source>
        <dbReference type="PROSITE" id="PS50234"/>
    </source>
</evidence>
<dbReference type="OrthoDB" id="5621159at2"/>
<protein>
    <submittedName>
        <fullName evidence="4">von Willebrand factor type A domain-containing protein</fullName>
    </submittedName>
</protein>
<dbReference type="EMBL" id="OBDY01000004">
    <property type="protein sequence ID" value="SNY32600.1"/>
    <property type="molecule type" value="Genomic_DNA"/>
</dbReference>
<reference evidence="4 5" key="1">
    <citation type="submission" date="2017-09" db="EMBL/GenBank/DDBJ databases">
        <authorList>
            <person name="Ehlers B."/>
            <person name="Leendertz F.H."/>
        </authorList>
    </citation>
    <scope>NUCLEOTIDE SEQUENCE [LARGE SCALE GENOMIC DNA]</scope>
    <source>
        <strain evidence="4 5">CGMCC 4.6857</strain>
    </source>
</reference>
<feature type="domain" description="VWFA" evidence="3">
    <location>
        <begin position="362"/>
        <end position="563"/>
    </location>
</feature>
<evidence type="ECO:0000313" key="4">
    <source>
        <dbReference type="EMBL" id="SNY32600.1"/>
    </source>
</evidence>
<dbReference type="InterPro" id="IPR036465">
    <property type="entry name" value="vWFA_dom_sf"/>
</dbReference>
<gene>
    <name evidence="4" type="ORF">SAMN05421748_10412</name>
</gene>
<organism evidence="4 5">
    <name type="scientific">Paractinoplanes atraurantiacus</name>
    <dbReference type="NCBI Taxonomy" id="1036182"/>
    <lineage>
        <taxon>Bacteria</taxon>
        <taxon>Bacillati</taxon>
        <taxon>Actinomycetota</taxon>
        <taxon>Actinomycetes</taxon>
        <taxon>Micromonosporales</taxon>
        <taxon>Micromonosporaceae</taxon>
        <taxon>Paractinoplanes</taxon>
    </lineage>
</organism>
<evidence type="ECO:0000256" key="1">
    <source>
        <dbReference type="SAM" id="MobiDB-lite"/>
    </source>
</evidence>
<keyword evidence="2" id="KW-0812">Transmembrane</keyword>
<dbReference type="SMART" id="SM00327">
    <property type="entry name" value="VWA"/>
    <property type="match status" value="1"/>
</dbReference>
<keyword evidence="2" id="KW-1133">Transmembrane helix</keyword>
<keyword evidence="5" id="KW-1185">Reference proteome</keyword>
<dbReference type="AlphaFoldDB" id="A0A285HA33"/>
<dbReference type="InterPro" id="IPR002035">
    <property type="entry name" value="VWF_A"/>
</dbReference>
<dbReference type="PROSITE" id="PS50234">
    <property type="entry name" value="VWFA"/>
    <property type="match status" value="1"/>
</dbReference>